<evidence type="ECO:0000256" key="3">
    <source>
        <dbReference type="ARBA" id="ARBA00011245"/>
    </source>
</evidence>
<keyword evidence="11" id="KW-0320">Glycogen biosynthesis</keyword>
<keyword evidence="12" id="KW-0119">Carbohydrate metabolism</keyword>
<evidence type="ECO:0000256" key="9">
    <source>
        <dbReference type="ARBA" id="ARBA00022777"/>
    </source>
</evidence>
<dbReference type="GO" id="GO:0016301">
    <property type="term" value="F:kinase activity"/>
    <property type="evidence" value="ECO:0007669"/>
    <property type="project" value="UniProtKB-KW"/>
</dbReference>
<comment type="similarity">
    <text evidence="2">Belongs to the aminoglycoside phosphotransferase family.</text>
</comment>
<feature type="domain" description="Maltokinase N-terminal cap" evidence="16">
    <location>
        <begin position="32"/>
        <end position="110"/>
    </location>
</feature>
<feature type="domain" description="Aminoglycoside phosphotransferase" evidence="15">
    <location>
        <begin position="146"/>
        <end position="399"/>
    </location>
</feature>
<sequence>MTRTGLDLTEQLGPFVLADTPTETELDALRAWLPGRRWFPVKHGSARIEPWLSVRFGDGSDPVIHLLRVQGEGEPVVVQVPVVRRTDVATDAPERIAELDGTVLIDACYDPVFWASWLALAQWGEADSRDGVDTDLAGARVLAVEQSNTSILFPKVAGGAICKVFRTVAVGANPDVDIPRALVQAGWAGVPRPYAWLELASSEHGIDLMDLGVLCEFVDGASDGFQLACAFATDERSFTDQARDLGRTVAEMHLALARAMPSAGQTVGLEWLRTELRRRARGAVDAVDALGSRARAIEQLLAQLGAALPDAADHLLELQHVHGDLHLGQALWAEDTGWRILDFEGEPMRPVAERIRPDLPVRDVAGMLRSFDYAAAVGQANDPQWALDAREAFLAGYRAVLPEPDAEALAALEQDLVLALELDKALYEVVYEANNRPDWLWIPLQAVDRILTQAHG</sequence>
<evidence type="ECO:0000313" key="17">
    <source>
        <dbReference type="EMBL" id="SFF30693.1"/>
    </source>
</evidence>
<evidence type="ECO:0000259" key="16">
    <source>
        <dbReference type="Pfam" id="PF18085"/>
    </source>
</evidence>
<dbReference type="UniPathway" id="UPA00164"/>
<dbReference type="Gene3D" id="3.90.1200.10">
    <property type="match status" value="1"/>
</dbReference>
<evidence type="ECO:0000256" key="12">
    <source>
        <dbReference type="ARBA" id="ARBA00023277"/>
    </source>
</evidence>
<evidence type="ECO:0000256" key="2">
    <source>
        <dbReference type="ARBA" id="ARBA00006219"/>
    </source>
</evidence>
<comment type="catalytic activity">
    <reaction evidence="14">
        <text>D-maltose + ATP = alpha-maltose 1-phosphate + ADP + H(+)</text>
        <dbReference type="Rhea" id="RHEA:31915"/>
        <dbReference type="ChEBI" id="CHEBI:15378"/>
        <dbReference type="ChEBI" id="CHEBI:17306"/>
        <dbReference type="ChEBI" id="CHEBI:30616"/>
        <dbReference type="ChEBI" id="CHEBI:63576"/>
        <dbReference type="ChEBI" id="CHEBI:456216"/>
        <dbReference type="EC" id="2.7.1.175"/>
    </reaction>
</comment>
<dbReference type="InterPro" id="IPR011009">
    <property type="entry name" value="Kinase-like_dom_sf"/>
</dbReference>
<evidence type="ECO:0000256" key="14">
    <source>
        <dbReference type="ARBA" id="ARBA00049067"/>
    </source>
</evidence>
<keyword evidence="9 17" id="KW-0418">Kinase</keyword>
<dbReference type="InterPro" id="IPR002575">
    <property type="entry name" value="Aminoglycoside_PTrfase"/>
</dbReference>
<dbReference type="EMBL" id="FONZ01000004">
    <property type="protein sequence ID" value="SFF30693.1"/>
    <property type="molecule type" value="Genomic_DNA"/>
</dbReference>
<dbReference type="STRING" id="285351.SAMN04488035_2434"/>
<proteinExistence type="inferred from homology"/>
<evidence type="ECO:0000256" key="11">
    <source>
        <dbReference type="ARBA" id="ARBA00023056"/>
    </source>
</evidence>
<evidence type="ECO:0000313" key="18">
    <source>
        <dbReference type="Proteomes" id="UP000198520"/>
    </source>
</evidence>
<dbReference type="GO" id="GO:0005524">
    <property type="term" value="F:ATP binding"/>
    <property type="evidence" value="ECO:0007669"/>
    <property type="project" value="UniProtKB-KW"/>
</dbReference>
<dbReference type="SUPFAM" id="SSF56112">
    <property type="entry name" value="Protein kinase-like (PK-like)"/>
    <property type="match status" value="1"/>
</dbReference>
<evidence type="ECO:0000256" key="10">
    <source>
        <dbReference type="ARBA" id="ARBA00022840"/>
    </source>
</evidence>
<protein>
    <recommendedName>
        <fullName evidence="5">Maltokinase</fullName>
        <ecNumber evidence="4">2.7.1.175</ecNumber>
    </recommendedName>
    <alternativeName>
        <fullName evidence="13">Maltose-1-phosphate synthase</fullName>
    </alternativeName>
</protein>
<dbReference type="Proteomes" id="UP000198520">
    <property type="component" value="Unassembled WGS sequence"/>
</dbReference>
<organism evidence="17 18">
    <name type="scientific">Flavimobilis marinus</name>
    <dbReference type="NCBI Taxonomy" id="285351"/>
    <lineage>
        <taxon>Bacteria</taxon>
        <taxon>Bacillati</taxon>
        <taxon>Actinomycetota</taxon>
        <taxon>Actinomycetes</taxon>
        <taxon>Micrococcales</taxon>
        <taxon>Jonesiaceae</taxon>
        <taxon>Flavimobilis</taxon>
    </lineage>
</organism>
<accession>A0A1I2HMM8</accession>
<dbReference type="Pfam" id="PF01636">
    <property type="entry name" value="APH"/>
    <property type="match status" value="1"/>
</dbReference>
<gene>
    <name evidence="17" type="ORF">SAMN04488035_2434</name>
</gene>
<comment type="subunit">
    <text evidence="3">Monomer.</text>
</comment>
<evidence type="ECO:0000259" key="15">
    <source>
        <dbReference type="Pfam" id="PF01636"/>
    </source>
</evidence>
<dbReference type="EC" id="2.7.1.175" evidence="4"/>
<evidence type="ECO:0000256" key="13">
    <source>
        <dbReference type="ARBA" id="ARBA00031251"/>
    </source>
</evidence>
<evidence type="ECO:0000256" key="1">
    <source>
        <dbReference type="ARBA" id="ARBA00004964"/>
    </source>
</evidence>
<evidence type="ECO:0000256" key="5">
    <source>
        <dbReference type="ARBA" id="ARBA00013882"/>
    </source>
</evidence>
<dbReference type="InterPro" id="IPR040999">
    <property type="entry name" value="Mak_N_cap"/>
</dbReference>
<dbReference type="RefSeq" id="WP_177191366.1">
    <property type="nucleotide sequence ID" value="NZ_BNAN01000004.1"/>
</dbReference>
<name>A0A1I2HMM8_9MICO</name>
<evidence type="ECO:0000256" key="7">
    <source>
        <dbReference type="ARBA" id="ARBA00022679"/>
    </source>
</evidence>
<keyword evidence="6" id="KW-0321">Glycogen metabolism</keyword>
<keyword evidence="8" id="KW-0547">Nucleotide-binding</keyword>
<evidence type="ECO:0000256" key="8">
    <source>
        <dbReference type="ARBA" id="ARBA00022741"/>
    </source>
</evidence>
<reference evidence="18" key="1">
    <citation type="submission" date="2016-10" db="EMBL/GenBank/DDBJ databases">
        <authorList>
            <person name="Varghese N."/>
            <person name="Submissions S."/>
        </authorList>
    </citation>
    <scope>NUCLEOTIDE SEQUENCE [LARGE SCALE GENOMIC DNA]</scope>
    <source>
        <strain evidence="18">DSM 19083</strain>
    </source>
</reference>
<keyword evidence="7" id="KW-0808">Transferase</keyword>
<keyword evidence="18" id="KW-1185">Reference proteome</keyword>
<dbReference type="AlphaFoldDB" id="A0A1I2HMM8"/>
<dbReference type="Pfam" id="PF18085">
    <property type="entry name" value="Mak_N_cap"/>
    <property type="match status" value="1"/>
</dbReference>
<dbReference type="GO" id="GO:0005978">
    <property type="term" value="P:glycogen biosynthetic process"/>
    <property type="evidence" value="ECO:0007669"/>
    <property type="project" value="UniProtKB-UniPathway"/>
</dbReference>
<evidence type="ECO:0000256" key="4">
    <source>
        <dbReference type="ARBA" id="ARBA00011962"/>
    </source>
</evidence>
<evidence type="ECO:0000256" key="6">
    <source>
        <dbReference type="ARBA" id="ARBA00022600"/>
    </source>
</evidence>
<comment type="pathway">
    <text evidence="1">Glycan biosynthesis; glycogen biosynthesis.</text>
</comment>
<keyword evidence="10" id="KW-0067">ATP-binding</keyword>